<keyword evidence="4 9" id="KW-0479">Metal-binding</keyword>
<evidence type="ECO:0000259" key="11">
    <source>
        <dbReference type="Pfam" id="PF03372"/>
    </source>
</evidence>
<evidence type="ECO:0000256" key="6">
    <source>
        <dbReference type="ARBA" id="ARBA00022801"/>
    </source>
</evidence>
<feature type="binding site" evidence="9">
    <location>
        <position position="7"/>
    </location>
    <ligand>
        <name>Mg(2+)</name>
        <dbReference type="ChEBI" id="CHEBI:18420"/>
        <label>1</label>
    </ligand>
</feature>
<dbReference type="GO" id="GO:0046872">
    <property type="term" value="F:metal ion binding"/>
    <property type="evidence" value="ECO:0007669"/>
    <property type="project" value="UniProtKB-KW"/>
</dbReference>
<dbReference type="EC" id="3.1.11.2" evidence="3"/>
<keyword evidence="5" id="KW-0227">DNA damage</keyword>
<dbReference type="InterPro" id="IPR004808">
    <property type="entry name" value="AP_endonuc_1"/>
</dbReference>
<reference evidence="12" key="1">
    <citation type="submission" date="2022-03" db="EMBL/GenBank/DDBJ databases">
        <authorList>
            <person name="Alioto T."/>
            <person name="Alioto T."/>
            <person name="Gomez Garrido J."/>
        </authorList>
    </citation>
    <scope>NUCLEOTIDE SEQUENCE</scope>
</reference>
<evidence type="ECO:0000313" key="13">
    <source>
        <dbReference type="Proteomes" id="UP001295444"/>
    </source>
</evidence>
<dbReference type="GO" id="GO:0008081">
    <property type="term" value="F:phosphoric diester hydrolase activity"/>
    <property type="evidence" value="ECO:0007669"/>
    <property type="project" value="TreeGrafter"/>
</dbReference>
<feature type="binding site" evidence="9">
    <location>
        <position position="36"/>
    </location>
    <ligand>
        <name>Mg(2+)</name>
        <dbReference type="ChEBI" id="CHEBI:18420"/>
        <label>1</label>
    </ligand>
</feature>
<name>A0AAD1W1J3_PELCU</name>
<comment type="catalytic activity">
    <reaction evidence="1">
        <text>Exonucleolytic cleavage in the 3'- to 5'-direction to yield nucleoside 5'-phosphates.</text>
        <dbReference type="EC" id="3.1.11.2"/>
    </reaction>
</comment>
<evidence type="ECO:0000256" key="7">
    <source>
        <dbReference type="ARBA" id="ARBA00022842"/>
    </source>
</evidence>
<comment type="similarity">
    <text evidence="2">Belongs to the DNA repair enzymes AP/ExoA family.</text>
</comment>
<feature type="binding site" evidence="9">
    <location>
        <position position="138"/>
    </location>
    <ligand>
        <name>Mg(2+)</name>
        <dbReference type="ChEBI" id="CHEBI:18420"/>
        <label>1</label>
    </ligand>
</feature>
<dbReference type="GO" id="GO:0003906">
    <property type="term" value="F:DNA-(apurinic or apyrimidinic site) endonuclease activity"/>
    <property type="evidence" value="ECO:0007669"/>
    <property type="project" value="TreeGrafter"/>
</dbReference>
<keyword evidence="13" id="KW-1185">Reference proteome</keyword>
<feature type="binding site" evidence="9">
    <location>
        <position position="140"/>
    </location>
    <ligand>
        <name>Mg(2+)</name>
        <dbReference type="ChEBI" id="CHEBI:18420"/>
        <label>1</label>
    </ligand>
</feature>
<feature type="site" description="Transition state stabilizer" evidence="10">
    <location>
        <position position="140"/>
    </location>
</feature>
<evidence type="ECO:0000256" key="3">
    <source>
        <dbReference type="ARBA" id="ARBA00012115"/>
    </source>
</evidence>
<dbReference type="GO" id="GO:0005634">
    <property type="term" value="C:nucleus"/>
    <property type="evidence" value="ECO:0007669"/>
    <property type="project" value="TreeGrafter"/>
</dbReference>
<keyword evidence="7 9" id="KW-0460">Magnesium</keyword>
<gene>
    <name evidence="12" type="ORF">PECUL_23A008424</name>
</gene>
<evidence type="ECO:0000256" key="8">
    <source>
        <dbReference type="ARBA" id="ARBA00023204"/>
    </source>
</evidence>
<organism evidence="12 13">
    <name type="scientific">Pelobates cultripes</name>
    <name type="common">Western spadefoot toad</name>
    <dbReference type="NCBI Taxonomy" id="61616"/>
    <lineage>
        <taxon>Eukaryota</taxon>
        <taxon>Metazoa</taxon>
        <taxon>Chordata</taxon>
        <taxon>Craniata</taxon>
        <taxon>Vertebrata</taxon>
        <taxon>Euteleostomi</taxon>
        <taxon>Amphibia</taxon>
        <taxon>Batrachia</taxon>
        <taxon>Anura</taxon>
        <taxon>Pelobatoidea</taxon>
        <taxon>Pelobatidae</taxon>
        <taxon>Pelobates</taxon>
    </lineage>
</organism>
<evidence type="ECO:0000256" key="4">
    <source>
        <dbReference type="ARBA" id="ARBA00022723"/>
    </source>
</evidence>
<evidence type="ECO:0000313" key="12">
    <source>
        <dbReference type="EMBL" id="CAH2277546.1"/>
    </source>
</evidence>
<evidence type="ECO:0000256" key="9">
    <source>
        <dbReference type="PIRSR" id="PIRSR604808-2"/>
    </source>
</evidence>
<feature type="domain" description="Endonuclease/exonuclease/phosphatase" evidence="11">
    <location>
        <begin position="5"/>
        <end position="170"/>
    </location>
</feature>
<dbReference type="EMBL" id="OW240914">
    <property type="protein sequence ID" value="CAH2277546.1"/>
    <property type="molecule type" value="Genomic_DNA"/>
</dbReference>
<evidence type="ECO:0000256" key="1">
    <source>
        <dbReference type="ARBA" id="ARBA00000493"/>
    </source>
</evidence>
<protein>
    <recommendedName>
        <fullName evidence="3">exodeoxyribonuclease III</fullName>
        <ecNumber evidence="3">3.1.11.2</ecNumber>
    </recommendedName>
</protein>
<dbReference type="Proteomes" id="UP001295444">
    <property type="component" value="Chromosome 03"/>
</dbReference>
<sequence length="302" mass="34604">MKIYTHNVRGLNTPHKRHTLLKDLKTSQADIICLQETHFQSTTSPVLGKATYPHQYHATAPSKRKGVSILISRHLAFDEITVTKDPHGRYIILICTINSSTYTIVNTYMPNANQCGYLHNLLKLITSTQTGTTIIYGDFNQIQDPALDSTAQHTPHRNKSAHLNRAVACEIGTSAWSDHNPVELTLADHYNYKNRGPWRLNEQLLTDPQFIQSLRHDMQTYFHTNDTPEVTPLTLWMTHKPVIRGILIRRAAHLKKQQQHAPIQNLKRLQDLHRTNQITPSKATRAEITDLQKQIHTVNFQK</sequence>
<accession>A0AAD1W1J3</accession>
<keyword evidence="8" id="KW-0234">DNA repair</keyword>
<dbReference type="PANTHER" id="PTHR22748:SF6">
    <property type="entry name" value="DNA-(APURINIC OR APYRIMIDINIC SITE) ENDONUCLEASE"/>
    <property type="match status" value="1"/>
</dbReference>
<dbReference type="GO" id="GO:0008311">
    <property type="term" value="F:double-stranded DNA 3'-5' DNA exonuclease activity"/>
    <property type="evidence" value="ECO:0007669"/>
    <property type="project" value="UniProtKB-EC"/>
</dbReference>
<dbReference type="CDD" id="cd09076">
    <property type="entry name" value="L1-EN"/>
    <property type="match status" value="1"/>
</dbReference>
<evidence type="ECO:0000256" key="2">
    <source>
        <dbReference type="ARBA" id="ARBA00007092"/>
    </source>
</evidence>
<evidence type="ECO:0000256" key="5">
    <source>
        <dbReference type="ARBA" id="ARBA00022763"/>
    </source>
</evidence>
<dbReference type="InterPro" id="IPR005135">
    <property type="entry name" value="Endo/exonuclease/phosphatase"/>
</dbReference>
<dbReference type="Gene3D" id="3.60.10.10">
    <property type="entry name" value="Endonuclease/exonuclease/phosphatase"/>
    <property type="match status" value="1"/>
</dbReference>
<keyword evidence="6" id="KW-0378">Hydrolase</keyword>
<dbReference type="GO" id="GO:0006284">
    <property type="term" value="P:base-excision repair"/>
    <property type="evidence" value="ECO:0007669"/>
    <property type="project" value="TreeGrafter"/>
</dbReference>
<dbReference type="PANTHER" id="PTHR22748">
    <property type="entry name" value="AP ENDONUCLEASE"/>
    <property type="match status" value="1"/>
</dbReference>
<dbReference type="InterPro" id="IPR036691">
    <property type="entry name" value="Endo/exonu/phosph_ase_sf"/>
</dbReference>
<dbReference type="Pfam" id="PF03372">
    <property type="entry name" value="Exo_endo_phos"/>
    <property type="match status" value="1"/>
</dbReference>
<comment type="cofactor">
    <cofactor evidence="9">
        <name>Mg(2+)</name>
        <dbReference type="ChEBI" id="CHEBI:18420"/>
    </cofactor>
    <cofactor evidence="9">
        <name>Mn(2+)</name>
        <dbReference type="ChEBI" id="CHEBI:29035"/>
    </cofactor>
    <text evidence="9">Probably binds two magnesium or manganese ions per subunit.</text>
</comment>
<proteinExistence type="inferred from homology"/>
<evidence type="ECO:0000256" key="10">
    <source>
        <dbReference type="PIRSR" id="PIRSR604808-3"/>
    </source>
</evidence>
<feature type="non-terminal residue" evidence="12">
    <location>
        <position position="302"/>
    </location>
</feature>
<dbReference type="SUPFAM" id="SSF56219">
    <property type="entry name" value="DNase I-like"/>
    <property type="match status" value="1"/>
</dbReference>
<keyword evidence="9" id="KW-0464">Manganese</keyword>
<dbReference type="AlphaFoldDB" id="A0AAD1W1J3"/>